<feature type="compositionally biased region" description="Polar residues" evidence="1">
    <location>
        <begin position="93"/>
        <end position="112"/>
    </location>
</feature>
<dbReference type="InParanoid" id="A0A194WYU0"/>
<dbReference type="Gene3D" id="2.40.70.10">
    <property type="entry name" value="Acid Proteases"/>
    <property type="match status" value="1"/>
</dbReference>
<dbReference type="GeneID" id="28830022"/>
<reference evidence="2 3" key="1">
    <citation type="submission" date="2015-10" db="EMBL/GenBank/DDBJ databases">
        <title>Full genome of DAOMC 229536 Phialocephala scopiformis, a fungal endophyte of spruce producing the potent anti-insectan compound rugulosin.</title>
        <authorList>
            <consortium name="DOE Joint Genome Institute"/>
            <person name="Walker A.K."/>
            <person name="Frasz S.L."/>
            <person name="Seifert K.A."/>
            <person name="Miller J.D."/>
            <person name="Mondo S.J."/>
            <person name="Labutti K."/>
            <person name="Lipzen A."/>
            <person name="Dockter R."/>
            <person name="Kennedy M."/>
            <person name="Grigoriev I.V."/>
            <person name="Spatafora J.W."/>
        </authorList>
    </citation>
    <scope>NUCLEOTIDE SEQUENCE [LARGE SCALE GENOMIC DNA]</scope>
    <source>
        <strain evidence="2 3">CBS 120377</strain>
    </source>
</reference>
<proteinExistence type="predicted"/>
<dbReference type="SUPFAM" id="SSF50630">
    <property type="entry name" value="Acid proteases"/>
    <property type="match status" value="1"/>
</dbReference>
<dbReference type="Proteomes" id="UP000070700">
    <property type="component" value="Unassembled WGS sequence"/>
</dbReference>
<dbReference type="OrthoDB" id="3544869at2759"/>
<organism evidence="2 3">
    <name type="scientific">Mollisia scopiformis</name>
    <name type="common">Conifer needle endophyte fungus</name>
    <name type="synonym">Phialocephala scopiformis</name>
    <dbReference type="NCBI Taxonomy" id="149040"/>
    <lineage>
        <taxon>Eukaryota</taxon>
        <taxon>Fungi</taxon>
        <taxon>Dikarya</taxon>
        <taxon>Ascomycota</taxon>
        <taxon>Pezizomycotina</taxon>
        <taxon>Leotiomycetes</taxon>
        <taxon>Helotiales</taxon>
        <taxon>Mollisiaceae</taxon>
        <taxon>Mollisia</taxon>
    </lineage>
</organism>
<evidence type="ECO:0000313" key="2">
    <source>
        <dbReference type="EMBL" id="KUJ12859.1"/>
    </source>
</evidence>
<gene>
    <name evidence="2" type="ORF">LY89DRAFT_737762</name>
</gene>
<feature type="region of interest" description="Disordered" evidence="1">
    <location>
        <begin position="91"/>
        <end position="112"/>
    </location>
</feature>
<dbReference type="AlphaFoldDB" id="A0A194WYU0"/>
<feature type="compositionally biased region" description="Low complexity" evidence="1">
    <location>
        <begin position="317"/>
        <end position="339"/>
    </location>
</feature>
<feature type="compositionally biased region" description="Basic and acidic residues" evidence="1">
    <location>
        <begin position="284"/>
        <end position="316"/>
    </location>
</feature>
<name>A0A194WYU0_MOLSC</name>
<dbReference type="KEGG" id="psco:LY89DRAFT_737762"/>
<keyword evidence="3" id="KW-1185">Reference proteome</keyword>
<dbReference type="InterPro" id="IPR021109">
    <property type="entry name" value="Peptidase_aspartic_dom_sf"/>
</dbReference>
<dbReference type="CDD" id="cd00303">
    <property type="entry name" value="retropepsin_like"/>
    <property type="match status" value="1"/>
</dbReference>
<dbReference type="EMBL" id="KQ947423">
    <property type="protein sequence ID" value="KUJ12859.1"/>
    <property type="molecule type" value="Genomic_DNA"/>
</dbReference>
<accession>A0A194WYU0</accession>
<evidence type="ECO:0000256" key="1">
    <source>
        <dbReference type="SAM" id="MobiDB-lite"/>
    </source>
</evidence>
<dbReference type="RefSeq" id="XP_018067214.1">
    <property type="nucleotide sequence ID" value="XM_018220296.1"/>
</dbReference>
<evidence type="ECO:0000313" key="3">
    <source>
        <dbReference type="Proteomes" id="UP000070700"/>
    </source>
</evidence>
<sequence length="339" mass="38262">MALQWVEEYKTGRYYLDYTCPDGQIVRRYEDEFTMEPAKNNSAVSGSDERMEEPGVNRLSMNDTQPNESGGLTIRRYADELQPYAYESKKLHSSGSNWGFTSQPSPRKSNGYQNASGYATFIPSLESGVEDHKILDSESQELLFQYELETKSAQKPRITQTASDRSLLMLIRDAWGAEQDAVALLDSGSDDDWISTRLVKKLGFRVEPSTSPLEATCANNGTITSEGTFLLKWRLKHRAFQLKFNVSDFEHIAVILGHKFLTREGVLHWDHSGLYPLISASKASEQEKVKQEAEKQKQAEGRRRYEERKQRSDRHQSQGYGSSSGNQTSRASGSSTATT</sequence>
<feature type="region of interest" description="Disordered" evidence="1">
    <location>
        <begin position="284"/>
        <end position="339"/>
    </location>
</feature>
<protein>
    <submittedName>
        <fullName evidence="2">Uncharacterized protein</fullName>
    </submittedName>
</protein>